<dbReference type="Proteomes" id="UP000627984">
    <property type="component" value="Unassembled WGS sequence"/>
</dbReference>
<sequence>MIHDLLTDPGAVLDGPAVWSAMHAWQPIGRLVAAEVTAVLGRSATVRLSHRRLARGARDIEVAERVFSRRSGCP</sequence>
<reference evidence="1" key="1">
    <citation type="journal article" date="2014" name="Int. J. Syst. Evol. Microbiol.">
        <title>Complete genome sequence of Corynebacterium casei LMG S-19264T (=DSM 44701T), isolated from a smear-ripened cheese.</title>
        <authorList>
            <consortium name="US DOE Joint Genome Institute (JGI-PGF)"/>
            <person name="Walter F."/>
            <person name="Albersmeier A."/>
            <person name="Kalinowski J."/>
            <person name="Ruckert C."/>
        </authorList>
    </citation>
    <scope>NUCLEOTIDE SEQUENCE</scope>
    <source>
        <strain evidence="1">JCM 3093</strain>
    </source>
</reference>
<dbReference type="RefSeq" id="WP_191896787.1">
    <property type="nucleotide sequence ID" value="NZ_BMQD01000016.1"/>
</dbReference>
<dbReference type="EMBL" id="BMQD01000016">
    <property type="protein sequence ID" value="GGK83654.1"/>
    <property type="molecule type" value="Genomic_DNA"/>
</dbReference>
<reference evidence="1" key="2">
    <citation type="submission" date="2022-09" db="EMBL/GenBank/DDBJ databases">
        <authorList>
            <person name="Sun Q."/>
            <person name="Ohkuma M."/>
        </authorList>
    </citation>
    <scope>NUCLEOTIDE SEQUENCE</scope>
    <source>
        <strain evidence="1">JCM 3093</strain>
    </source>
</reference>
<name>A0AA37F6D9_9ACTN</name>
<protein>
    <submittedName>
        <fullName evidence="1">Uncharacterized protein</fullName>
    </submittedName>
</protein>
<organism evidence="1 2">
    <name type="scientific">Planomonospora parontospora</name>
    <dbReference type="NCBI Taxonomy" id="58119"/>
    <lineage>
        <taxon>Bacteria</taxon>
        <taxon>Bacillati</taxon>
        <taxon>Actinomycetota</taxon>
        <taxon>Actinomycetes</taxon>
        <taxon>Streptosporangiales</taxon>
        <taxon>Streptosporangiaceae</taxon>
        <taxon>Planomonospora</taxon>
    </lineage>
</organism>
<accession>A0AA37F6D9</accession>
<gene>
    <name evidence="1" type="ORF">GCM10010126_48680</name>
</gene>
<dbReference type="AlphaFoldDB" id="A0AA37F6D9"/>
<proteinExistence type="predicted"/>
<evidence type="ECO:0000313" key="2">
    <source>
        <dbReference type="Proteomes" id="UP000627984"/>
    </source>
</evidence>
<comment type="caution">
    <text evidence="1">The sequence shown here is derived from an EMBL/GenBank/DDBJ whole genome shotgun (WGS) entry which is preliminary data.</text>
</comment>
<evidence type="ECO:0000313" key="1">
    <source>
        <dbReference type="EMBL" id="GGK83654.1"/>
    </source>
</evidence>